<evidence type="ECO:0000313" key="2">
    <source>
        <dbReference type="Proteomes" id="UP000187486"/>
    </source>
</evidence>
<dbReference type="SUPFAM" id="SSF54060">
    <property type="entry name" value="His-Me finger endonucleases"/>
    <property type="match status" value="1"/>
</dbReference>
<dbReference type="InterPro" id="IPR004211">
    <property type="entry name" value="Endonuclease_7"/>
</dbReference>
<organism evidence="1 2">
    <name type="scientific">Amycolatopsis coloradensis</name>
    <dbReference type="NCBI Taxonomy" id="76021"/>
    <lineage>
        <taxon>Bacteria</taxon>
        <taxon>Bacillati</taxon>
        <taxon>Actinomycetota</taxon>
        <taxon>Actinomycetes</taxon>
        <taxon>Pseudonocardiales</taxon>
        <taxon>Pseudonocardiaceae</taxon>
        <taxon>Amycolatopsis</taxon>
    </lineage>
</organism>
<dbReference type="AlphaFoldDB" id="A0A1R0KVW8"/>
<protein>
    <recommendedName>
        <fullName evidence="3">Recombination endonuclease VII</fullName>
    </recommendedName>
</protein>
<evidence type="ECO:0000313" key="1">
    <source>
        <dbReference type="EMBL" id="OLZ53092.1"/>
    </source>
</evidence>
<dbReference type="RefSeq" id="WP_076158319.1">
    <property type="nucleotide sequence ID" value="NZ_JBEZVB010000012.1"/>
</dbReference>
<dbReference type="Pfam" id="PF02945">
    <property type="entry name" value="Endonuclease_7"/>
    <property type="match status" value="1"/>
</dbReference>
<sequence length="254" mass="28474">MQGDVPEVRIVNGRLVTPPGVPMVWLPQDGQVIAKIPARKGNRRWLHQTVRIRSPRLDGDRWTLPRSCLVRLVTAAIDQYGYIVVCRDMSTLSRCTRSCLEATGVDCDCSCLGAHHGADSSSWFERVGDAMVADLGEAKRTTIVYSAKTDDSEPVIYSGELSRRHYRPDPAGRRGWPAASRFMCASCMSVRARVWDHCHTHGFVRAPLCNTCNTRHWGGWQPQHGRAVPSSNLDTSYYRWCPLFSDEREAPCSA</sequence>
<gene>
    <name evidence="1" type="ORF">BS329_09660</name>
</gene>
<proteinExistence type="predicted"/>
<evidence type="ECO:0008006" key="3">
    <source>
        <dbReference type="Google" id="ProtNLM"/>
    </source>
</evidence>
<dbReference type="OrthoDB" id="581550at2"/>
<dbReference type="EMBL" id="MQUQ01000005">
    <property type="protein sequence ID" value="OLZ53092.1"/>
    <property type="molecule type" value="Genomic_DNA"/>
</dbReference>
<keyword evidence="2" id="KW-1185">Reference proteome</keyword>
<reference evidence="1 2" key="1">
    <citation type="submission" date="2016-01" db="EMBL/GenBank/DDBJ databases">
        <title>Amycolatopsis coloradensis genome sequencing and assembly.</title>
        <authorList>
            <person name="Mayilraj S."/>
        </authorList>
    </citation>
    <scope>NUCLEOTIDE SEQUENCE [LARGE SCALE GENOMIC DNA]</scope>
    <source>
        <strain evidence="1 2">DSM 44225</strain>
    </source>
</reference>
<accession>A0A1R0KVW8</accession>
<name>A0A1R0KVW8_9PSEU</name>
<comment type="caution">
    <text evidence="1">The sequence shown here is derived from an EMBL/GenBank/DDBJ whole genome shotgun (WGS) entry which is preliminary data.</text>
</comment>
<dbReference type="InterPro" id="IPR044925">
    <property type="entry name" value="His-Me_finger_sf"/>
</dbReference>
<dbReference type="Proteomes" id="UP000187486">
    <property type="component" value="Unassembled WGS sequence"/>
</dbReference>